<evidence type="ECO:0000313" key="2">
    <source>
        <dbReference type="Proteomes" id="UP000538955"/>
    </source>
</evidence>
<proteinExistence type="predicted"/>
<dbReference type="EC" id="2.2.1.2" evidence="1"/>
<reference evidence="1 2" key="1">
    <citation type="submission" date="2020-04" db="EMBL/GenBank/DDBJ databases">
        <title>The Epidemiology and Molecular Characteristics of Linezolid-Resistant Staphylococcus capitis in Huashan Hospital, Shanghai.</title>
        <authorList>
            <person name="Ding L."/>
            <person name="Li P."/>
            <person name="Yang Y."/>
            <person name="Lin D."/>
            <person name="Xu X."/>
        </authorList>
    </citation>
    <scope>NUCLEOTIDE SEQUENCE [LARGE SCALE GENOMIC DNA]</scope>
    <source>
        <strain evidence="1 2">17-84</strain>
    </source>
</reference>
<evidence type="ECO:0000313" key="1">
    <source>
        <dbReference type="EMBL" id="NMK53690.1"/>
    </source>
</evidence>
<dbReference type="InterPro" id="IPR013785">
    <property type="entry name" value="Aldolase_TIM"/>
</dbReference>
<gene>
    <name evidence="1" type="ORF">HHM24_02845</name>
</gene>
<sequence>MSTSDQNANLAELSEAGVAVWLDDLSRDRLNSGNLAELIATRSVVGVTTNPAIF</sequence>
<dbReference type="SUPFAM" id="SSF51569">
    <property type="entry name" value="Aldolase"/>
    <property type="match status" value="1"/>
</dbReference>
<dbReference type="Proteomes" id="UP000538955">
    <property type="component" value="Unassembled WGS sequence"/>
</dbReference>
<protein>
    <submittedName>
        <fullName evidence="1">Transaldolase</fullName>
        <ecNumber evidence="1">2.2.1.2</ecNumber>
    </submittedName>
</protein>
<dbReference type="InterPro" id="IPR018225">
    <property type="entry name" value="Transaldolase_AS"/>
</dbReference>
<dbReference type="PROSITE" id="PS01054">
    <property type="entry name" value="TRANSALDOLASE_1"/>
    <property type="match status" value="1"/>
</dbReference>
<organism evidence="1 2">
    <name type="scientific">Staphylococcus capitis</name>
    <dbReference type="NCBI Taxonomy" id="29388"/>
    <lineage>
        <taxon>Bacteria</taxon>
        <taxon>Bacillati</taxon>
        <taxon>Bacillota</taxon>
        <taxon>Bacilli</taxon>
        <taxon>Bacillales</taxon>
        <taxon>Staphylococcaceae</taxon>
        <taxon>Staphylococcus</taxon>
    </lineage>
</organism>
<accession>A0ABX1SMY3</accession>
<dbReference type="EMBL" id="JABBMI010000031">
    <property type="protein sequence ID" value="NMK53690.1"/>
    <property type="molecule type" value="Genomic_DNA"/>
</dbReference>
<dbReference type="Gene3D" id="3.20.20.70">
    <property type="entry name" value="Aldolase class I"/>
    <property type="match status" value="1"/>
</dbReference>
<keyword evidence="2" id="KW-1185">Reference proteome</keyword>
<name>A0ABX1SMY3_STACP</name>
<feature type="non-terminal residue" evidence="1">
    <location>
        <position position="54"/>
    </location>
</feature>
<dbReference type="GO" id="GO:0004801">
    <property type="term" value="F:transaldolase activity"/>
    <property type="evidence" value="ECO:0007669"/>
    <property type="project" value="UniProtKB-EC"/>
</dbReference>
<keyword evidence="1" id="KW-0808">Transferase</keyword>
<comment type="caution">
    <text evidence="1">The sequence shown here is derived from an EMBL/GenBank/DDBJ whole genome shotgun (WGS) entry which is preliminary data.</text>
</comment>